<dbReference type="InterPro" id="IPR052923">
    <property type="entry name" value="UPF0718"/>
</dbReference>
<evidence type="ECO:0000256" key="3">
    <source>
        <dbReference type="ARBA" id="ARBA00022475"/>
    </source>
</evidence>
<dbReference type="GO" id="GO:0005886">
    <property type="term" value="C:plasma membrane"/>
    <property type="evidence" value="ECO:0007669"/>
    <property type="project" value="UniProtKB-SubCell"/>
</dbReference>
<accession>A0A917Q4J6</accession>
<dbReference type="Proteomes" id="UP000600449">
    <property type="component" value="Unassembled WGS sequence"/>
</dbReference>
<feature type="transmembrane region" description="Helical" evidence="7">
    <location>
        <begin position="21"/>
        <end position="38"/>
    </location>
</feature>
<reference evidence="8 9" key="1">
    <citation type="journal article" date="2014" name="Int. J. Syst. Evol. Microbiol.">
        <title>Complete genome sequence of Corynebacterium casei LMG S-19264T (=DSM 44701T), isolated from a smear-ripened cheese.</title>
        <authorList>
            <consortium name="US DOE Joint Genome Institute (JGI-PGF)"/>
            <person name="Walter F."/>
            <person name="Albersmeier A."/>
            <person name="Kalinowski J."/>
            <person name="Ruckert C."/>
        </authorList>
    </citation>
    <scope>NUCLEOTIDE SEQUENCE [LARGE SCALE GENOMIC DNA]</scope>
    <source>
        <strain evidence="8 9">CGMCC 1.9161</strain>
    </source>
</reference>
<feature type="transmembrane region" description="Helical" evidence="7">
    <location>
        <begin position="158"/>
        <end position="178"/>
    </location>
</feature>
<keyword evidence="9" id="KW-1185">Reference proteome</keyword>
<dbReference type="PANTHER" id="PTHR34184">
    <property type="entry name" value="UPF0718 PROTEIN YCGR"/>
    <property type="match status" value="1"/>
</dbReference>
<dbReference type="AlphaFoldDB" id="A0A917Q4J6"/>
<feature type="transmembrane region" description="Helical" evidence="7">
    <location>
        <begin position="50"/>
        <end position="73"/>
    </location>
</feature>
<name>A0A917Q4J6_9HYPH</name>
<sequence>MPDETATAKRSAARKRGPDRITLVFCAIALASGFAVWLRDGPDVVMETLLASLSLLAYLAPQVLAGLVIGGFVQELVPREKVARRLGGKSGLAGLVLAAALGLVTPGGPFTSFPLVYALYVAGADIGALVAYVTAWSLVGVHRVLVFELPFLGPDLAILRFVASLPLPIVAGLLARFVGRHPVIALPRTPS</sequence>
<keyword evidence="4 7" id="KW-0812">Transmembrane</keyword>
<dbReference type="Pfam" id="PF03773">
    <property type="entry name" value="ArsP_1"/>
    <property type="match status" value="1"/>
</dbReference>
<evidence type="ECO:0000313" key="8">
    <source>
        <dbReference type="EMBL" id="GGK20902.1"/>
    </source>
</evidence>
<dbReference type="PANTHER" id="PTHR34184:SF4">
    <property type="entry name" value="UPF0718 PROTEIN YCGR"/>
    <property type="match status" value="1"/>
</dbReference>
<comment type="similarity">
    <text evidence="2">Belongs to the UPF0718 family.</text>
</comment>
<comment type="caution">
    <text evidence="8">The sequence shown here is derived from an EMBL/GenBank/DDBJ whole genome shotgun (WGS) entry which is preliminary data.</text>
</comment>
<evidence type="ECO:0000256" key="4">
    <source>
        <dbReference type="ARBA" id="ARBA00022692"/>
    </source>
</evidence>
<evidence type="ECO:0000256" key="7">
    <source>
        <dbReference type="SAM" id="Phobius"/>
    </source>
</evidence>
<evidence type="ECO:0000256" key="2">
    <source>
        <dbReference type="ARBA" id="ARBA00006386"/>
    </source>
</evidence>
<keyword evidence="5 7" id="KW-1133">Transmembrane helix</keyword>
<proteinExistence type="inferred from homology"/>
<evidence type="ECO:0000313" key="9">
    <source>
        <dbReference type="Proteomes" id="UP000600449"/>
    </source>
</evidence>
<feature type="transmembrane region" description="Helical" evidence="7">
    <location>
        <begin position="94"/>
        <end position="120"/>
    </location>
</feature>
<gene>
    <name evidence="8" type="ORF">GCM10011322_04420</name>
</gene>
<comment type="subcellular location">
    <subcellularLocation>
        <location evidence="1">Cell membrane</location>
        <topology evidence="1">Multi-pass membrane protein</topology>
    </subcellularLocation>
</comment>
<dbReference type="InterPro" id="IPR005524">
    <property type="entry name" value="DUF318"/>
</dbReference>
<dbReference type="RefSeq" id="WP_210317553.1">
    <property type="nucleotide sequence ID" value="NZ_BMMF01000001.1"/>
</dbReference>
<evidence type="ECO:0000256" key="6">
    <source>
        <dbReference type="ARBA" id="ARBA00023136"/>
    </source>
</evidence>
<protein>
    <recommendedName>
        <fullName evidence="10">Permease</fullName>
    </recommendedName>
</protein>
<organism evidence="8 9">
    <name type="scientific">Salinarimonas ramus</name>
    <dbReference type="NCBI Taxonomy" id="690164"/>
    <lineage>
        <taxon>Bacteria</taxon>
        <taxon>Pseudomonadati</taxon>
        <taxon>Pseudomonadota</taxon>
        <taxon>Alphaproteobacteria</taxon>
        <taxon>Hyphomicrobiales</taxon>
        <taxon>Salinarimonadaceae</taxon>
        <taxon>Salinarimonas</taxon>
    </lineage>
</organism>
<evidence type="ECO:0000256" key="1">
    <source>
        <dbReference type="ARBA" id="ARBA00004651"/>
    </source>
</evidence>
<feature type="transmembrane region" description="Helical" evidence="7">
    <location>
        <begin position="126"/>
        <end position="146"/>
    </location>
</feature>
<evidence type="ECO:0008006" key="10">
    <source>
        <dbReference type="Google" id="ProtNLM"/>
    </source>
</evidence>
<dbReference type="EMBL" id="BMMF01000001">
    <property type="protein sequence ID" value="GGK20902.1"/>
    <property type="molecule type" value="Genomic_DNA"/>
</dbReference>
<evidence type="ECO:0000256" key="5">
    <source>
        <dbReference type="ARBA" id="ARBA00022989"/>
    </source>
</evidence>
<keyword evidence="3" id="KW-1003">Cell membrane</keyword>
<keyword evidence="6 7" id="KW-0472">Membrane</keyword>